<keyword evidence="2" id="KW-1185">Reference proteome</keyword>
<protein>
    <submittedName>
        <fullName evidence="1">Uncharacterized protein</fullName>
    </submittedName>
</protein>
<sequence length="231" mass="26190">MEFGEKILSQSYEVHAKKKYRERRGTHHELEKRLIEWVSKVREAGFSVNPGLIVTKGKEYLMIVPRIPPGVTHTPIGWTPNLMDVDEFDEIRASKNTEQAVSLGDIDSESEQVESYTFASQYNDQEGISDTERLQELRDSSLGEATKWVEDVLEYSHQLSEAGNVKGWSYDKNCNVCNANLIKRDWRVKGKGVVDAWETDDVTSSPPPTTFHPAAIVLALRSESEIFDVSQ</sequence>
<dbReference type="EMBL" id="KQ241717">
    <property type="protein sequence ID" value="KNC85148.1"/>
    <property type="molecule type" value="Genomic_DNA"/>
</dbReference>
<dbReference type="RefSeq" id="XP_014159050.1">
    <property type="nucleotide sequence ID" value="XM_014303575.1"/>
</dbReference>
<evidence type="ECO:0000313" key="2">
    <source>
        <dbReference type="Proteomes" id="UP000054560"/>
    </source>
</evidence>
<evidence type="ECO:0000313" key="1">
    <source>
        <dbReference type="EMBL" id="KNC85148.1"/>
    </source>
</evidence>
<dbReference type="AlphaFoldDB" id="A0A0L0GA81"/>
<dbReference type="Proteomes" id="UP000054560">
    <property type="component" value="Unassembled WGS sequence"/>
</dbReference>
<accession>A0A0L0GA81</accession>
<gene>
    <name evidence="1" type="ORF">SARC_02641</name>
</gene>
<organism evidence="1 2">
    <name type="scientific">Sphaeroforma arctica JP610</name>
    <dbReference type="NCBI Taxonomy" id="667725"/>
    <lineage>
        <taxon>Eukaryota</taxon>
        <taxon>Ichthyosporea</taxon>
        <taxon>Ichthyophonida</taxon>
        <taxon>Sphaeroforma</taxon>
    </lineage>
</organism>
<name>A0A0L0GA81_9EUKA</name>
<reference evidence="1 2" key="1">
    <citation type="submission" date="2011-02" db="EMBL/GenBank/DDBJ databases">
        <title>The Genome Sequence of Sphaeroforma arctica JP610.</title>
        <authorList>
            <consortium name="The Broad Institute Genome Sequencing Platform"/>
            <person name="Russ C."/>
            <person name="Cuomo C."/>
            <person name="Young S.K."/>
            <person name="Zeng Q."/>
            <person name="Gargeya S."/>
            <person name="Alvarado L."/>
            <person name="Berlin A."/>
            <person name="Chapman S.B."/>
            <person name="Chen Z."/>
            <person name="Freedman E."/>
            <person name="Gellesch M."/>
            <person name="Goldberg J."/>
            <person name="Griggs A."/>
            <person name="Gujja S."/>
            <person name="Heilman E."/>
            <person name="Heiman D."/>
            <person name="Howarth C."/>
            <person name="Mehta T."/>
            <person name="Neiman D."/>
            <person name="Pearson M."/>
            <person name="Roberts A."/>
            <person name="Saif S."/>
            <person name="Shea T."/>
            <person name="Shenoy N."/>
            <person name="Sisk P."/>
            <person name="Stolte C."/>
            <person name="Sykes S."/>
            <person name="White J."/>
            <person name="Yandava C."/>
            <person name="Burger G."/>
            <person name="Gray M.W."/>
            <person name="Holland P.W.H."/>
            <person name="King N."/>
            <person name="Lang F.B.F."/>
            <person name="Roger A.J."/>
            <person name="Ruiz-Trillo I."/>
            <person name="Haas B."/>
            <person name="Nusbaum C."/>
            <person name="Birren B."/>
        </authorList>
    </citation>
    <scope>NUCLEOTIDE SEQUENCE [LARGE SCALE GENOMIC DNA]</scope>
    <source>
        <strain evidence="1 2">JP610</strain>
    </source>
</reference>
<proteinExistence type="predicted"/>
<dbReference type="GeneID" id="25903145"/>